<dbReference type="Gene3D" id="1.25.10.10">
    <property type="entry name" value="Leucine-rich Repeat Variant"/>
    <property type="match status" value="1"/>
</dbReference>
<dbReference type="InterPro" id="IPR011687">
    <property type="entry name" value="Nop53/GLTSCR2"/>
</dbReference>
<comment type="subcellular location">
    <subcellularLocation>
        <location evidence="1">Nucleus</location>
        <location evidence="1">Nucleolus</location>
    </subcellularLocation>
    <subcellularLocation>
        <location evidence="2">Nucleus</location>
        <location evidence="2">Nucleoplasm</location>
    </subcellularLocation>
</comment>
<evidence type="ECO:0000256" key="4">
    <source>
        <dbReference type="ARBA" id="ARBA00018339"/>
    </source>
</evidence>
<organism evidence="8 9">
    <name type="scientific">Linum tenue</name>
    <dbReference type="NCBI Taxonomy" id="586396"/>
    <lineage>
        <taxon>Eukaryota</taxon>
        <taxon>Viridiplantae</taxon>
        <taxon>Streptophyta</taxon>
        <taxon>Embryophyta</taxon>
        <taxon>Tracheophyta</taxon>
        <taxon>Spermatophyta</taxon>
        <taxon>Magnoliopsida</taxon>
        <taxon>eudicotyledons</taxon>
        <taxon>Gunneridae</taxon>
        <taxon>Pentapetalae</taxon>
        <taxon>rosids</taxon>
        <taxon>fabids</taxon>
        <taxon>Malpighiales</taxon>
        <taxon>Linaceae</taxon>
        <taxon>Linum</taxon>
    </lineage>
</organism>
<evidence type="ECO:0000313" key="8">
    <source>
        <dbReference type="EMBL" id="CAI0416201.1"/>
    </source>
</evidence>
<accession>A0AAV0K5P4</accession>
<keyword evidence="6" id="KW-0539">Nucleus</keyword>
<dbReference type="GO" id="GO:0005654">
    <property type="term" value="C:nucleoplasm"/>
    <property type="evidence" value="ECO:0007669"/>
    <property type="project" value="UniProtKB-SubCell"/>
</dbReference>
<gene>
    <name evidence="8" type="ORF">LITE_LOCUS16888</name>
</gene>
<evidence type="ECO:0000256" key="7">
    <source>
        <dbReference type="SAM" id="MobiDB-lite"/>
    </source>
</evidence>
<feature type="compositionally biased region" description="Acidic residues" evidence="7">
    <location>
        <begin position="213"/>
        <end position="224"/>
    </location>
</feature>
<evidence type="ECO:0000256" key="1">
    <source>
        <dbReference type="ARBA" id="ARBA00004604"/>
    </source>
</evidence>
<dbReference type="PANTHER" id="PTHR14211">
    <property type="entry name" value="GLIOMA SUPPRESSOR CANDIDATE REGION GENE 2"/>
    <property type="match status" value="1"/>
</dbReference>
<evidence type="ECO:0000313" key="9">
    <source>
        <dbReference type="Proteomes" id="UP001154282"/>
    </source>
</evidence>
<comment type="similarity">
    <text evidence="3">Belongs to the NOP53 family.</text>
</comment>
<evidence type="ECO:0000256" key="2">
    <source>
        <dbReference type="ARBA" id="ARBA00004642"/>
    </source>
</evidence>
<dbReference type="InterPro" id="IPR011989">
    <property type="entry name" value="ARM-like"/>
</dbReference>
<dbReference type="GO" id="GO:0008097">
    <property type="term" value="F:5S rRNA binding"/>
    <property type="evidence" value="ECO:0007669"/>
    <property type="project" value="TreeGrafter"/>
</dbReference>
<dbReference type="PANTHER" id="PTHR14211:SF7">
    <property type="entry name" value="RIBOSOME BIOGENESIS PROTEIN NOP53"/>
    <property type="match status" value="1"/>
</dbReference>
<sequence length="621" mass="69133">MGKKPKSSRKGKKAWRANISTDDIDEFIEKSTKDALTGGSLAEVPNESLFFVDKSKDLSVKRKIEKHREKVLHCDSVLQRNPFVKAIPSSNDKKKSSMKNKKNKKDSTEASTSKDDATKDGESGIVDLWENEAEGDIRTRKVVKTSVIPAVEVDPPGCSYNPNFEAHQDSLAKAVAEEMQKVYQSELGPQPVPLTVQGDAIEEEEMYFLEVDNGDDEANEENEDAPEKSSSMKKMVTKVEFNRRARLKDRQKKESEAKKKAEISKEIDSLPTIIDEIAKEDEEKQKRMMRRLVAKQERLKQQPPRLGRHKFVPAPTQVLLSEEITGSLRKLKACCTLATDRFKSLEKRGLIPPSANKRRRKYNFAYELRFLAGDKVLDLYFIDDGEAEEAAGVLIDVRVEDADGIFVHRMKAHYVIHKTMPTNLGPFSANNVSSYSGRGTAKASSETFGRDAHVSSSSPNDEAAAAMEEEAERKIGWLLKVIFAGTATAIGYQFFPYMGDNLVLQSISLLQVKDPFFKRSGASRLASYAIDDGRRMKIVELGGAQELLNMLEAAKDDRTRKAALEALAALTKSDKAAGALHKAGAIPIVQSTPSSVEEEAIDKYKTGLLKRFQDLKYDGSS</sequence>
<dbReference type="Proteomes" id="UP001154282">
    <property type="component" value="Unassembled WGS sequence"/>
</dbReference>
<evidence type="ECO:0000256" key="3">
    <source>
        <dbReference type="ARBA" id="ARBA00008838"/>
    </source>
</evidence>
<evidence type="ECO:0000256" key="5">
    <source>
        <dbReference type="ARBA" id="ARBA00022517"/>
    </source>
</evidence>
<evidence type="ECO:0000256" key="6">
    <source>
        <dbReference type="ARBA" id="ARBA00023242"/>
    </source>
</evidence>
<comment type="caution">
    <text evidence="8">The sequence shown here is derived from an EMBL/GenBank/DDBJ whole genome shotgun (WGS) entry which is preliminary data.</text>
</comment>
<keyword evidence="5" id="KW-0690">Ribosome biogenesis</keyword>
<dbReference type="AlphaFoldDB" id="A0AAV0K5P4"/>
<name>A0AAV0K5P4_9ROSI</name>
<reference evidence="8" key="1">
    <citation type="submission" date="2022-08" db="EMBL/GenBank/DDBJ databases">
        <authorList>
            <person name="Gutierrez-Valencia J."/>
        </authorList>
    </citation>
    <scope>NUCLEOTIDE SEQUENCE</scope>
</reference>
<protein>
    <recommendedName>
        <fullName evidence="4">Ribosome biogenesis protein NOP53</fullName>
    </recommendedName>
</protein>
<feature type="region of interest" description="Disordered" evidence="7">
    <location>
        <begin position="83"/>
        <end position="130"/>
    </location>
</feature>
<feature type="region of interest" description="Disordered" evidence="7">
    <location>
        <begin position="213"/>
        <end position="233"/>
    </location>
</feature>
<keyword evidence="9" id="KW-1185">Reference proteome</keyword>
<dbReference type="Pfam" id="PF07767">
    <property type="entry name" value="Nop53"/>
    <property type="match status" value="1"/>
</dbReference>
<dbReference type="SUPFAM" id="SSF48371">
    <property type="entry name" value="ARM repeat"/>
    <property type="match status" value="1"/>
</dbReference>
<dbReference type="GO" id="GO:0006364">
    <property type="term" value="P:rRNA processing"/>
    <property type="evidence" value="ECO:0007669"/>
    <property type="project" value="TreeGrafter"/>
</dbReference>
<dbReference type="InterPro" id="IPR016024">
    <property type="entry name" value="ARM-type_fold"/>
</dbReference>
<dbReference type="GO" id="GO:0000027">
    <property type="term" value="P:ribosomal large subunit assembly"/>
    <property type="evidence" value="ECO:0007669"/>
    <property type="project" value="TreeGrafter"/>
</dbReference>
<proteinExistence type="inferred from homology"/>
<feature type="compositionally biased region" description="Basic and acidic residues" evidence="7">
    <location>
        <begin position="105"/>
        <end position="122"/>
    </location>
</feature>
<dbReference type="GO" id="GO:0005730">
    <property type="term" value="C:nucleolus"/>
    <property type="evidence" value="ECO:0007669"/>
    <property type="project" value="UniProtKB-SubCell"/>
</dbReference>
<feature type="region of interest" description="Disordered" evidence="7">
    <location>
        <begin position="446"/>
        <end position="466"/>
    </location>
</feature>
<dbReference type="EMBL" id="CAMGYJ010000005">
    <property type="protein sequence ID" value="CAI0416201.1"/>
    <property type="molecule type" value="Genomic_DNA"/>
</dbReference>